<keyword evidence="2" id="KW-0472">Membrane</keyword>
<feature type="region of interest" description="Disordered" evidence="1">
    <location>
        <begin position="1"/>
        <end position="27"/>
    </location>
</feature>
<keyword evidence="2" id="KW-0812">Transmembrane</keyword>
<dbReference type="AlphaFoldDB" id="A0A8J2T1W5"/>
<protein>
    <submittedName>
        <fullName evidence="3">BN860_12134g1_1</fullName>
    </submittedName>
</protein>
<sequence length="213" mass="24250">MTRRRKSNYHSRGKRRGRNRSNVRPSSRALAVTRGTSKMDFAAAGKKTRKVTKIFRNPLITKGSFSQIMNQVTSFKDLLCFPEFNSISRFISLALKFLSPVIFCAYGSLGFYNGRDNDISLLFSYTIPIIHALRQLIEYLNNAEALRLSIFDWGDKTYAEYFISPLLTDVVLLIIDVAGFIYHLVNGRQTPSIFVVGLLAYLNYLIVNIVLAF</sequence>
<feature type="transmembrane region" description="Helical" evidence="2">
    <location>
        <begin position="158"/>
        <end position="185"/>
    </location>
</feature>
<feature type="compositionally biased region" description="Basic residues" evidence="1">
    <location>
        <begin position="1"/>
        <end position="21"/>
    </location>
</feature>
<accession>A0A8J2T1W5</accession>
<dbReference type="EMBL" id="HG316454">
    <property type="protein sequence ID" value="CDF87685.1"/>
    <property type="molecule type" value="Genomic_DNA"/>
</dbReference>
<proteinExistence type="predicted"/>
<gene>
    <name evidence="3" type="ORF">BN860_12134g</name>
</gene>
<reference evidence="4" key="1">
    <citation type="journal article" date="2013" name="Genome Announc.">
        <title>Genome sequence of the food spoilage yeast Zygosaccharomyces bailii CLIB 213(T).</title>
        <authorList>
            <person name="Galeote V."/>
            <person name="Bigey F."/>
            <person name="Devillers H."/>
            <person name="Neuveglise C."/>
            <person name="Dequin S."/>
        </authorList>
    </citation>
    <scope>NUCLEOTIDE SEQUENCE [LARGE SCALE GENOMIC DNA]</scope>
    <source>
        <strain evidence="4">CLIB 213 / ATCC 58445 / CBS 680 / CCRC 21525 / NBRC 1098 / NCYC 1416 / NRRL Y-2227</strain>
    </source>
</reference>
<keyword evidence="4" id="KW-1185">Reference proteome</keyword>
<evidence type="ECO:0000313" key="3">
    <source>
        <dbReference type="EMBL" id="CDF87685.1"/>
    </source>
</evidence>
<organism evidence="3 4">
    <name type="scientific">Zygosaccharomyces bailii (strain CLIB 213 / ATCC 58445 / CBS 680 / BCRC 21525 / NBRC 1098 / NCYC 1416 / NRRL Y-2227)</name>
    <dbReference type="NCBI Taxonomy" id="1333698"/>
    <lineage>
        <taxon>Eukaryota</taxon>
        <taxon>Fungi</taxon>
        <taxon>Dikarya</taxon>
        <taxon>Ascomycota</taxon>
        <taxon>Saccharomycotina</taxon>
        <taxon>Saccharomycetes</taxon>
        <taxon>Saccharomycetales</taxon>
        <taxon>Saccharomycetaceae</taxon>
        <taxon>Zygosaccharomyces</taxon>
    </lineage>
</organism>
<dbReference type="OrthoDB" id="10610125at2759"/>
<dbReference type="Proteomes" id="UP000019375">
    <property type="component" value="Unassembled WGS sequence"/>
</dbReference>
<evidence type="ECO:0000256" key="1">
    <source>
        <dbReference type="SAM" id="MobiDB-lite"/>
    </source>
</evidence>
<name>A0A8J2T1W5_ZYGB2</name>
<evidence type="ECO:0000313" key="4">
    <source>
        <dbReference type="Proteomes" id="UP000019375"/>
    </source>
</evidence>
<evidence type="ECO:0000256" key="2">
    <source>
        <dbReference type="SAM" id="Phobius"/>
    </source>
</evidence>
<feature type="transmembrane region" description="Helical" evidence="2">
    <location>
        <begin position="191"/>
        <end position="211"/>
    </location>
</feature>
<feature type="transmembrane region" description="Helical" evidence="2">
    <location>
        <begin position="93"/>
        <end position="113"/>
    </location>
</feature>
<keyword evidence="2" id="KW-1133">Transmembrane helix</keyword>